<dbReference type="EMBL" id="BK014725">
    <property type="protein sequence ID" value="DAD55478.1"/>
    <property type="molecule type" value="Genomic_DNA"/>
</dbReference>
<reference evidence="1" key="1">
    <citation type="journal article" date="2021" name="Proc. Natl. Acad. Sci. U.S.A.">
        <title>A Catalog of Tens of Thousands of Viruses from Human Metagenomes Reveals Hidden Associations with Chronic Diseases.</title>
        <authorList>
            <person name="Tisza M.J."/>
            <person name="Buck C.B."/>
        </authorList>
    </citation>
    <scope>NUCLEOTIDE SEQUENCE</scope>
    <source>
        <strain evidence="1">Ctjz83</strain>
    </source>
</reference>
<proteinExistence type="predicted"/>
<sequence length="168" mass="18366">MYAPCCVYGKYIYILCTNTTGGSSPFKVIRYDTETDTGTVVSTEFPGVTNCAYYGLVINKLWVLGGSAGVGTVPTVSSVRTFTIQTNLEDNHLFLQADFGFDNPFPIVSDKNTKITAYLRQAYLGDSNNIAQPTNAYLYDTSSNQWKSLSGESYVADMQNALNILGVN</sequence>
<dbReference type="SUPFAM" id="SSF50965">
    <property type="entry name" value="Galactose oxidase, central domain"/>
    <property type="match status" value="1"/>
</dbReference>
<protein>
    <submittedName>
        <fullName evidence="1">mRNA splicing protein</fullName>
    </submittedName>
</protein>
<name>A0A8D9PE18_9CAUD</name>
<accession>A0A8D9PE18</accession>
<organism evidence="1">
    <name type="scientific">Myoviridae sp. ctjz83</name>
    <dbReference type="NCBI Taxonomy" id="2826083"/>
    <lineage>
        <taxon>Viruses</taxon>
        <taxon>Duplodnaviria</taxon>
        <taxon>Heunggongvirae</taxon>
        <taxon>Uroviricota</taxon>
        <taxon>Caudoviricetes</taxon>
    </lineage>
</organism>
<evidence type="ECO:0000313" key="1">
    <source>
        <dbReference type="EMBL" id="DAD55478.1"/>
    </source>
</evidence>
<dbReference type="InterPro" id="IPR011043">
    <property type="entry name" value="Gal_Oxase/kelch_b-propeller"/>
</dbReference>